<accession>A0A1G9SBV1</accession>
<proteinExistence type="predicted"/>
<dbReference type="Proteomes" id="UP000199759">
    <property type="component" value="Unassembled WGS sequence"/>
</dbReference>
<dbReference type="EMBL" id="FNHG01000009">
    <property type="protein sequence ID" value="SDM32909.1"/>
    <property type="molecule type" value="Genomic_DNA"/>
</dbReference>
<protein>
    <recommendedName>
        <fullName evidence="4">Stringent starvation protein B</fullName>
    </recommendedName>
</protein>
<reference evidence="2 3" key="1">
    <citation type="submission" date="2016-10" db="EMBL/GenBank/DDBJ databases">
        <authorList>
            <person name="de Groot N.N."/>
        </authorList>
    </citation>
    <scope>NUCLEOTIDE SEQUENCE [LARGE SCALE GENOMIC DNA]</scope>
    <source>
        <strain evidence="2 3">DSM 16077</strain>
    </source>
</reference>
<dbReference type="SUPFAM" id="SSF101738">
    <property type="entry name" value="SspB-like"/>
    <property type="match status" value="1"/>
</dbReference>
<dbReference type="Gene3D" id="2.30.30.220">
    <property type="entry name" value="SspB-like"/>
    <property type="match status" value="1"/>
</dbReference>
<dbReference type="Pfam" id="PF04386">
    <property type="entry name" value="SspB"/>
    <property type="match status" value="1"/>
</dbReference>
<dbReference type="AlphaFoldDB" id="A0A1G9SBV1"/>
<dbReference type="STRING" id="144026.SAMN04488568_10940"/>
<evidence type="ECO:0000313" key="3">
    <source>
        <dbReference type="Proteomes" id="UP000199759"/>
    </source>
</evidence>
<name>A0A1G9SBV1_9PROT</name>
<evidence type="ECO:0000256" key="1">
    <source>
        <dbReference type="SAM" id="MobiDB-lite"/>
    </source>
</evidence>
<evidence type="ECO:0008006" key="4">
    <source>
        <dbReference type="Google" id="ProtNLM"/>
    </source>
</evidence>
<dbReference type="InterPro" id="IPR036760">
    <property type="entry name" value="SspB-like_sf"/>
</dbReference>
<dbReference type="InterPro" id="IPR007481">
    <property type="entry name" value="SspB"/>
</dbReference>
<organism evidence="2 3">
    <name type="scientific">Maricaulis salignorans</name>
    <dbReference type="NCBI Taxonomy" id="144026"/>
    <lineage>
        <taxon>Bacteria</taxon>
        <taxon>Pseudomonadati</taxon>
        <taxon>Pseudomonadota</taxon>
        <taxon>Alphaproteobacteria</taxon>
        <taxon>Maricaulales</taxon>
        <taxon>Maricaulaceae</taxon>
        <taxon>Maricaulis</taxon>
    </lineage>
</organism>
<sequence>MFMAKDLMRYDLMAQEALRGVVRQALLRAAMPQGLPGPHHFYITFRTRAPGVDIDPSLLEKYPDEMTIVLEHQFWDLEVTDIGFEVTLKFGGVPKYIKMPYSAVSRFHDPSVGFHLQFDQAVTGDDPAADSGPGSKPASRGAPAEGEAGQVVSLDSFRKK</sequence>
<evidence type="ECO:0000313" key="2">
    <source>
        <dbReference type="EMBL" id="SDM32909.1"/>
    </source>
</evidence>
<feature type="region of interest" description="Disordered" evidence="1">
    <location>
        <begin position="122"/>
        <end position="160"/>
    </location>
</feature>
<gene>
    <name evidence="2" type="ORF">SAMN04488568_10940</name>
</gene>
<keyword evidence="3" id="KW-1185">Reference proteome</keyword>